<name>A0ABU9MZ51_9GAMM</name>
<dbReference type="RefSeq" id="WP_342679602.1">
    <property type="nucleotide sequence ID" value="NZ_JBCGCU010000015.1"/>
</dbReference>
<sequence length="307" mass="33978">MSLLLAIPNRNIERLEAQLQAQLGVDKVQVWPNIVDVEGVDMVLGWQVPEELWSQLPNVRAVMSFGAGVDGLNLAAIPAHLPVGRIVDPELAADMAEYVLTQVLLHKTNMPRYMSQQMQQVWRPKRVRSHNRVGLLGFGQLGQAIAGRLNANGFKVMAYSNGAKTDTNEVQHFHGEQGLDAMLAQSDYLVCILPLTEQTRGIINADLLAKLPEHAVVINVGRGAHVVEEDLQAALQAQLIGGASLDVFNQEPLPAEQMFWQTPNLIVTPHCSALSRIETVVEQVVANYQRLQQGEALLHCIDRQRQY</sequence>
<evidence type="ECO:0000256" key="1">
    <source>
        <dbReference type="ARBA" id="ARBA00023002"/>
    </source>
</evidence>
<dbReference type="EMBL" id="JBCGCU010000015">
    <property type="protein sequence ID" value="MEM0516253.1"/>
    <property type="molecule type" value="Genomic_DNA"/>
</dbReference>
<feature type="domain" description="D-isomer specific 2-hydroxyacid dehydrogenase catalytic" evidence="4">
    <location>
        <begin position="25"/>
        <end position="301"/>
    </location>
</feature>
<dbReference type="InterPro" id="IPR006139">
    <property type="entry name" value="D-isomer_2_OHA_DH_cat_dom"/>
</dbReference>
<organism evidence="6 7">
    <name type="scientific">Pseudoalteromonas qingdaonensis</name>
    <dbReference type="NCBI Taxonomy" id="3131913"/>
    <lineage>
        <taxon>Bacteria</taxon>
        <taxon>Pseudomonadati</taxon>
        <taxon>Pseudomonadota</taxon>
        <taxon>Gammaproteobacteria</taxon>
        <taxon>Alteromonadales</taxon>
        <taxon>Pseudoalteromonadaceae</taxon>
        <taxon>Pseudoalteromonas</taxon>
    </lineage>
</organism>
<dbReference type="SUPFAM" id="SSF52283">
    <property type="entry name" value="Formate/glycerate dehydrogenase catalytic domain-like"/>
    <property type="match status" value="1"/>
</dbReference>
<comment type="caution">
    <text evidence="6">The sequence shown here is derived from an EMBL/GenBank/DDBJ whole genome shotgun (WGS) entry which is preliminary data.</text>
</comment>
<evidence type="ECO:0000256" key="2">
    <source>
        <dbReference type="ARBA" id="ARBA00023027"/>
    </source>
</evidence>
<keyword evidence="1 3" id="KW-0560">Oxidoreductase</keyword>
<protein>
    <submittedName>
        <fullName evidence="6">Glyoxylate/hydroxypyruvate reductase A</fullName>
    </submittedName>
</protein>
<proteinExistence type="inferred from homology"/>
<dbReference type="Pfam" id="PF02826">
    <property type="entry name" value="2-Hacid_dh_C"/>
    <property type="match status" value="1"/>
</dbReference>
<evidence type="ECO:0000313" key="7">
    <source>
        <dbReference type="Proteomes" id="UP001447008"/>
    </source>
</evidence>
<evidence type="ECO:0000259" key="5">
    <source>
        <dbReference type="Pfam" id="PF02826"/>
    </source>
</evidence>
<dbReference type="Gene3D" id="3.40.50.720">
    <property type="entry name" value="NAD(P)-binding Rossmann-like Domain"/>
    <property type="match status" value="2"/>
</dbReference>
<dbReference type="SUPFAM" id="SSF51735">
    <property type="entry name" value="NAD(P)-binding Rossmann-fold domains"/>
    <property type="match status" value="1"/>
</dbReference>
<keyword evidence="7" id="KW-1185">Reference proteome</keyword>
<dbReference type="InterPro" id="IPR006140">
    <property type="entry name" value="D-isomer_DH_NAD-bd"/>
</dbReference>
<keyword evidence="2" id="KW-0520">NAD</keyword>
<evidence type="ECO:0000256" key="3">
    <source>
        <dbReference type="RuleBase" id="RU003719"/>
    </source>
</evidence>
<dbReference type="CDD" id="cd12164">
    <property type="entry name" value="GDH_like_2"/>
    <property type="match status" value="1"/>
</dbReference>
<gene>
    <name evidence="6" type="ORF">WCN91_12665</name>
</gene>
<reference evidence="6 7" key="1">
    <citation type="submission" date="2024-03" db="EMBL/GenBank/DDBJ databases">
        <title>Pseudoalteromonas qingdaonensis sp. nov., isolated from the intestines of marine benthic organisms.</title>
        <authorList>
            <person name="Lin X."/>
            <person name="Fang S."/>
            <person name="Hu X."/>
        </authorList>
    </citation>
    <scope>NUCLEOTIDE SEQUENCE [LARGE SCALE GENOMIC DNA]</scope>
    <source>
        <strain evidence="6 7">YIC-827</strain>
    </source>
</reference>
<accession>A0ABU9MZ51</accession>
<feature type="domain" description="D-isomer specific 2-hydroxyacid dehydrogenase NAD-binding" evidence="5">
    <location>
        <begin position="102"/>
        <end position="272"/>
    </location>
</feature>
<evidence type="ECO:0000313" key="6">
    <source>
        <dbReference type="EMBL" id="MEM0516253.1"/>
    </source>
</evidence>
<dbReference type="PANTHER" id="PTHR43333">
    <property type="entry name" value="2-HACID_DH_C DOMAIN-CONTAINING PROTEIN"/>
    <property type="match status" value="1"/>
</dbReference>
<evidence type="ECO:0000259" key="4">
    <source>
        <dbReference type="Pfam" id="PF00389"/>
    </source>
</evidence>
<dbReference type="PANTHER" id="PTHR43333:SF1">
    <property type="entry name" value="D-ISOMER SPECIFIC 2-HYDROXYACID DEHYDROGENASE NAD-BINDING DOMAIN-CONTAINING PROTEIN"/>
    <property type="match status" value="1"/>
</dbReference>
<dbReference type="Pfam" id="PF00389">
    <property type="entry name" value="2-Hacid_dh"/>
    <property type="match status" value="1"/>
</dbReference>
<dbReference type="Proteomes" id="UP001447008">
    <property type="component" value="Unassembled WGS sequence"/>
</dbReference>
<dbReference type="InterPro" id="IPR036291">
    <property type="entry name" value="NAD(P)-bd_dom_sf"/>
</dbReference>
<comment type="similarity">
    <text evidence="3">Belongs to the D-isomer specific 2-hydroxyacid dehydrogenase family.</text>
</comment>